<evidence type="ECO:0000313" key="10">
    <source>
        <dbReference type="Proteomes" id="UP000286268"/>
    </source>
</evidence>
<dbReference type="OrthoDB" id="9804865at2"/>
<feature type="transmembrane region" description="Helical" evidence="7">
    <location>
        <begin position="65"/>
        <end position="88"/>
    </location>
</feature>
<dbReference type="EMBL" id="CP025746">
    <property type="protein sequence ID" value="QAA31841.1"/>
    <property type="molecule type" value="Genomic_DNA"/>
</dbReference>
<dbReference type="PANTHER" id="PTHR42920">
    <property type="entry name" value="OS03G0707200 PROTEIN-RELATED"/>
    <property type="match status" value="1"/>
</dbReference>
<organism evidence="9 10">
    <name type="scientific">Clostridium manihotivorum</name>
    <dbReference type="NCBI Taxonomy" id="2320868"/>
    <lineage>
        <taxon>Bacteria</taxon>
        <taxon>Bacillati</taxon>
        <taxon>Bacillota</taxon>
        <taxon>Clostridia</taxon>
        <taxon>Eubacteriales</taxon>
        <taxon>Clostridiaceae</taxon>
        <taxon>Clostridium</taxon>
    </lineage>
</organism>
<protein>
    <submittedName>
        <fullName evidence="9">EamA/RhaT family transporter</fullName>
    </submittedName>
</protein>
<evidence type="ECO:0000313" key="9">
    <source>
        <dbReference type="EMBL" id="QAA31841.1"/>
    </source>
</evidence>
<keyword evidence="5 7" id="KW-1133">Transmembrane helix</keyword>
<feature type="transmembrane region" description="Helical" evidence="7">
    <location>
        <begin position="119"/>
        <end position="136"/>
    </location>
</feature>
<proteinExistence type="inferred from homology"/>
<name>A0A3R5QXL9_9CLOT</name>
<evidence type="ECO:0000256" key="2">
    <source>
        <dbReference type="ARBA" id="ARBA00007362"/>
    </source>
</evidence>
<dbReference type="Proteomes" id="UP000286268">
    <property type="component" value="Chromosome"/>
</dbReference>
<dbReference type="AlphaFoldDB" id="A0A3R5QXL9"/>
<evidence type="ECO:0000256" key="7">
    <source>
        <dbReference type="SAM" id="Phobius"/>
    </source>
</evidence>
<feature type="transmembrane region" description="Helical" evidence="7">
    <location>
        <begin position="94"/>
        <end position="112"/>
    </location>
</feature>
<reference evidence="9 10" key="1">
    <citation type="submission" date="2018-01" db="EMBL/GenBank/DDBJ databases">
        <title>Genome Sequencing and Assembly of Anaerobacter polyendosporus strain CT4.</title>
        <authorList>
            <person name="Tachaapaikoon C."/>
            <person name="Sutheeworapong S."/>
            <person name="Jenjaroenpun P."/>
            <person name="Wongsurawat T."/>
            <person name="Nookeaw I."/>
            <person name="Cheawchanlertfa P."/>
            <person name="Kosugi A."/>
            <person name="Cheevadhanarak S."/>
            <person name="Ratanakhanokchai K."/>
        </authorList>
    </citation>
    <scope>NUCLEOTIDE SEQUENCE [LARGE SCALE GENOMIC DNA]</scope>
    <source>
        <strain evidence="9 10">CT4</strain>
    </source>
</reference>
<comment type="subcellular location">
    <subcellularLocation>
        <location evidence="1">Cell membrane</location>
        <topology evidence="1">Multi-pass membrane protein</topology>
    </subcellularLocation>
</comment>
<keyword evidence="3" id="KW-1003">Cell membrane</keyword>
<sequence>MTKELKADISLIAVTVFWGLSFPIMSVALKTIPPYSYIAIRYTIGAIILGTFFRKRLKSISIKDFRIAGIIGITLLIGIILQVVGLTYTTSSKSAFITGLNVVFVPIMLALIYKRLPDYRTIIGIILSIIGLYILSAKGSSGINFGDFLTLLCSIVFAAQIILVDKYAKEVDSGLLTTLELFIVGILSFIPAIGIERLHFEITKTVVMALVITIIFSTVIAMWVQNEMQPYTNPTHAAIIYLGEPVFGAIFSIFIGDKLTGNSLIGSFLIFLGMIVINVKVKVAKAENEAL</sequence>
<evidence type="ECO:0000256" key="5">
    <source>
        <dbReference type="ARBA" id="ARBA00022989"/>
    </source>
</evidence>
<dbReference type="SUPFAM" id="SSF103481">
    <property type="entry name" value="Multidrug resistance efflux transporter EmrE"/>
    <property type="match status" value="2"/>
</dbReference>
<dbReference type="Pfam" id="PF00892">
    <property type="entry name" value="EamA"/>
    <property type="match status" value="2"/>
</dbReference>
<gene>
    <name evidence="9" type="ORF">C1I91_09380</name>
</gene>
<feature type="transmembrane region" description="Helical" evidence="7">
    <location>
        <begin position="236"/>
        <end position="255"/>
    </location>
</feature>
<evidence type="ECO:0000256" key="3">
    <source>
        <dbReference type="ARBA" id="ARBA00022475"/>
    </source>
</evidence>
<dbReference type="PANTHER" id="PTHR42920:SF5">
    <property type="entry name" value="EAMA DOMAIN-CONTAINING PROTEIN"/>
    <property type="match status" value="1"/>
</dbReference>
<comment type="similarity">
    <text evidence="2">Belongs to the EamA transporter family.</text>
</comment>
<dbReference type="InterPro" id="IPR051258">
    <property type="entry name" value="Diverse_Substrate_Transporter"/>
</dbReference>
<feature type="domain" description="EamA" evidence="8">
    <location>
        <begin position="145"/>
        <end position="278"/>
    </location>
</feature>
<evidence type="ECO:0000256" key="1">
    <source>
        <dbReference type="ARBA" id="ARBA00004651"/>
    </source>
</evidence>
<keyword evidence="10" id="KW-1185">Reference proteome</keyword>
<feature type="transmembrane region" description="Helical" evidence="7">
    <location>
        <begin position="175"/>
        <end position="194"/>
    </location>
</feature>
<evidence type="ECO:0000256" key="6">
    <source>
        <dbReference type="ARBA" id="ARBA00023136"/>
    </source>
</evidence>
<keyword evidence="6 7" id="KW-0472">Membrane</keyword>
<feature type="transmembrane region" description="Helical" evidence="7">
    <location>
        <begin position="9"/>
        <end position="29"/>
    </location>
</feature>
<feature type="transmembrane region" description="Helical" evidence="7">
    <location>
        <begin position="261"/>
        <end position="279"/>
    </location>
</feature>
<feature type="transmembrane region" description="Helical" evidence="7">
    <location>
        <begin position="206"/>
        <end position="224"/>
    </location>
</feature>
<feature type="transmembrane region" description="Helical" evidence="7">
    <location>
        <begin position="142"/>
        <end position="163"/>
    </location>
</feature>
<evidence type="ECO:0000256" key="4">
    <source>
        <dbReference type="ARBA" id="ARBA00022692"/>
    </source>
</evidence>
<dbReference type="InterPro" id="IPR000620">
    <property type="entry name" value="EamA_dom"/>
</dbReference>
<dbReference type="GO" id="GO:0005886">
    <property type="term" value="C:plasma membrane"/>
    <property type="evidence" value="ECO:0007669"/>
    <property type="project" value="UniProtKB-SubCell"/>
</dbReference>
<accession>A0A3R5QXL9</accession>
<evidence type="ECO:0000259" key="8">
    <source>
        <dbReference type="Pfam" id="PF00892"/>
    </source>
</evidence>
<keyword evidence="4 7" id="KW-0812">Transmembrane</keyword>
<dbReference type="RefSeq" id="WP_128212636.1">
    <property type="nucleotide sequence ID" value="NZ_CP025746.1"/>
</dbReference>
<dbReference type="KEGG" id="cmah:C1I91_09380"/>
<feature type="domain" description="EamA" evidence="8">
    <location>
        <begin position="6"/>
        <end position="136"/>
    </location>
</feature>
<dbReference type="InterPro" id="IPR037185">
    <property type="entry name" value="EmrE-like"/>
</dbReference>
<feature type="transmembrane region" description="Helical" evidence="7">
    <location>
        <begin position="35"/>
        <end position="53"/>
    </location>
</feature>